<dbReference type="PANTHER" id="PTHR32278:SF11">
    <property type="entry name" value="F-BOX DOMAIN-CONTAINING PROTEIN"/>
    <property type="match status" value="1"/>
</dbReference>
<dbReference type="InterPro" id="IPR036047">
    <property type="entry name" value="F-box-like_dom_sf"/>
</dbReference>
<dbReference type="Pfam" id="PF12937">
    <property type="entry name" value="F-box-like"/>
    <property type="match status" value="1"/>
</dbReference>
<dbReference type="PROSITE" id="PS50181">
    <property type="entry name" value="FBOX"/>
    <property type="match status" value="1"/>
</dbReference>
<evidence type="ECO:0000313" key="4">
    <source>
        <dbReference type="Proteomes" id="UP001419268"/>
    </source>
</evidence>
<feature type="transmembrane region" description="Helical" evidence="1">
    <location>
        <begin position="29"/>
        <end position="47"/>
    </location>
</feature>
<dbReference type="SMART" id="SM00256">
    <property type="entry name" value="FBOX"/>
    <property type="match status" value="1"/>
</dbReference>
<proteinExistence type="predicted"/>
<keyword evidence="4" id="KW-1185">Reference proteome</keyword>
<dbReference type="SUPFAM" id="SSF81383">
    <property type="entry name" value="F-box domain"/>
    <property type="match status" value="1"/>
</dbReference>
<organism evidence="3 4">
    <name type="scientific">Stephania cephalantha</name>
    <dbReference type="NCBI Taxonomy" id="152367"/>
    <lineage>
        <taxon>Eukaryota</taxon>
        <taxon>Viridiplantae</taxon>
        <taxon>Streptophyta</taxon>
        <taxon>Embryophyta</taxon>
        <taxon>Tracheophyta</taxon>
        <taxon>Spermatophyta</taxon>
        <taxon>Magnoliopsida</taxon>
        <taxon>Ranunculales</taxon>
        <taxon>Menispermaceae</taxon>
        <taxon>Menispermoideae</taxon>
        <taxon>Cissampelideae</taxon>
        <taxon>Stephania</taxon>
    </lineage>
</organism>
<dbReference type="AlphaFoldDB" id="A0AAP0HIW7"/>
<dbReference type="Gene3D" id="1.20.1280.50">
    <property type="match status" value="1"/>
</dbReference>
<dbReference type="EMBL" id="JBBNAG010000013">
    <property type="protein sequence ID" value="KAK9084285.1"/>
    <property type="molecule type" value="Genomic_DNA"/>
</dbReference>
<evidence type="ECO:0000256" key="1">
    <source>
        <dbReference type="SAM" id="Phobius"/>
    </source>
</evidence>
<dbReference type="Proteomes" id="UP001419268">
    <property type="component" value="Unassembled WGS sequence"/>
</dbReference>
<dbReference type="CDD" id="cd22162">
    <property type="entry name" value="F-box_AtSKIP3-like"/>
    <property type="match status" value="1"/>
</dbReference>
<feature type="domain" description="F-box" evidence="2">
    <location>
        <begin position="44"/>
        <end position="90"/>
    </location>
</feature>
<evidence type="ECO:0000313" key="3">
    <source>
        <dbReference type="EMBL" id="KAK9084285.1"/>
    </source>
</evidence>
<gene>
    <name evidence="3" type="ORF">Scep_030756</name>
</gene>
<reference evidence="3 4" key="1">
    <citation type="submission" date="2024-01" db="EMBL/GenBank/DDBJ databases">
        <title>Genome assemblies of Stephania.</title>
        <authorList>
            <person name="Yang L."/>
        </authorList>
    </citation>
    <scope>NUCLEOTIDE SEQUENCE [LARGE SCALE GENOMIC DNA]</scope>
    <source>
        <strain evidence="3">JXDWG</strain>
        <tissue evidence="3">Leaf</tissue>
    </source>
</reference>
<keyword evidence="1" id="KW-1133">Transmembrane helix</keyword>
<dbReference type="Pfam" id="PF14299">
    <property type="entry name" value="PP2"/>
    <property type="match status" value="1"/>
</dbReference>
<accession>A0AAP0HIW7</accession>
<name>A0AAP0HIW7_9MAGN</name>
<keyword evidence="1" id="KW-0812">Transmembrane</keyword>
<evidence type="ECO:0000259" key="2">
    <source>
        <dbReference type="PROSITE" id="PS50181"/>
    </source>
</evidence>
<protein>
    <recommendedName>
        <fullName evidence="2">F-box domain-containing protein</fullName>
    </recommendedName>
</protein>
<dbReference type="PANTHER" id="PTHR32278">
    <property type="entry name" value="F-BOX DOMAIN-CONTAINING PROTEIN"/>
    <property type="match status" value="1"/>
</dbReference>
<comment type="caution">
    <text evidence="3">The sequence shown here is derived from an EMBL/GenBank/DDBJ whole genome shotgun (WGS) entry which is preliminary data.</text>
</comment>
<dbReference type="InterPro" id="IPR025886">
    <property type="entry name" value="PP2-like"/>
</dbReference>
<keyword evidence="1" id="KW-0472">Membrane</keyword>
<dbReference type="InterPro" id="IPR001810">
    <property type="entry name" value="F-box_dom"/>
</dbReference>
<sequence>MITLFLHIYSKIFSVITNLNTRVYIARSYLFFFFFKLILVMIEFNLLEKVPEDCISTILSLTTPRDACRSSLVSSSFRLAADSDVVWERFLPSNYQKIVSTTNPPLNFSSKKKLFFHLQEPLLIDGGTKSFWLDRSTGSLGYMQCARELWISNAEDPLKWSWKFLPESRFGEVAELVSTSSLEIKGKIKANTLSTKTTYIVNLIVKFTNYAYGLDSIPSEISLEHRKNVSVGIAYLRNGDVGENKYWLERIYYSNRTEKLRARIIGGEERRVRERSDGWMEIELGEFVNDGQCEEEEVIKVSLMEVKGEHLKGGIVIEGIEVRPKA</sequence>